<accession>A0ABW6TD00</accession>
<dbReference type="EMBL" id="JBIATK010000004">
    <property type="protein sequence ID" value="MFF4024036.1"/>
    <property type="molecule type" value="Genomic_DNA"/>
</dbReference>
<dbReference type="RefSeq" id="WP_195021743.1">
    <property type="nucleotide sequence ID" value="NZ_JADLPS010000001.1"/>
</dbReference>
<reference evidence="1 2" key="1">
    <citation type="submission" date="2024-10" db="EMBL/GenBank/DDBJ databases">
        <title>The Natural Products Discovery Center: Release of the First 8490 Sequenced Strains for Exploring Actinobacteria Biosynthetic Diversity.</title>
        <authorList>
            <person name="Kalkreuter E."/>
            <person name="Kautsar S.A."/>
            <person name="Yang D."/>
            <person name="Bader C.D."/>
            <person name="Teijaro C.N."/>
            <person name="Fluegel L."/>
            <person name="Davis C.M."/>
            <person name="Simpson J.R."/>
            <person name="Lauterbach L."/>
            <person name="Steele A.D."/>
            <person name="Gui C."/>
            <person name="Meng S."/>
            <person name="Li G."/>
            <person name="Viehrig K."/>
            <person name="Ye F."/>
            <person name="Su P."/>
            <person name="Kiefer A.F."/>
            <person name="Nichols A."/>
            <person name="Cepeda A.J."/>
            <person name="Yan W."/>
            <person name="Fan B."/>
            <person name="Jiang Y."/>
            <person name="Adhikari A."/>
            <person name="Zheng C.-J."/>
            <person name="Schuster L."/>
            <person name="Cowan T.M."/>
            <person name="Smanski M.J."/>
            <person name="Chevrette M.G."/>
            <person name="De Carvalho L.P.S."/>
            <person name="Shen B."/>
        </authorList>
    </citation>
    <scope>NUCLEOTIDE SEQUENCE [LARGE SCALE GENOMIC DNA]</scope>
    <source>
        <strain evidence="1 2">NPDC001867</strain>
    </source>
</reference>
<organism evidence="1 2">
    <name type="scientific">Nocardia elegans</name>
    <dbReference type="NCBI Taxonomy" id="300029"/>
    <lineage>
        <taxon>Bacteria</taxon>
        <taxon>Bacillati</taxon>
        <taxon>Actinomycetota</taxon>
        <taxon>Actinomycetes</taxon>
        <taxon>Mycobacteriales</taxon>
        <taxon>Nocardiaceae</taxon>
        <taxon>Nocardia</taxon>
    </lineage>
</organism>
<sequence length="224" mass="24390">MPGAALRISVTPARFAMSALSRPQSCPPFDCEVSGDGRPRVVGFLRNDVARLDASRHIVAMRRHADMLGYRYVYTVCPPDHLDDPIGYLLDVVCGTTVAAVVVFDLEAVDHSPARVCEICDLETVCPPQTWARVCMNDARAHAFPDHTLSVDEAVRIMQQHRGCSALECARKSNALTRLVAAGKMTPPAVTAADRVNERGIMLSDSGIAAAPLHPRLRRQAHGR</sequence>
<comment type="caution">
    <text evidence="1">The sequence shown here is derived from an EMBL/GenBank/DDBJ whole genome shotgun (WGS) entry which is preliminary data.</text>
</comment>
<dbReference type="Proteomes" id="UP001602089">
    <property type="component" value="Unassembled WGS sequence"/>
</dbReference>
<keyword evidence="2" id="KW-1185">Reference proteome</keyword>
<name>A0ABW6TD00_9NOCA</name>
<evidence type="ECO:0000313" key="1">
    <source>
        <dbReference type="EMBL" id="MFF4024036.1"/>
    </source>
</evidence>
<proteinExistence type="predicted"/>
<gene>
    <name evidence="1" type="ORF">ACFYY5_14460</name>
</gene>
<protein>
    <submittedName>
        <fullName evidence="1">Uncharacterized protein</fullName>
    </submittedName>
</protein>
<evidence type="ECO:0000313" key="2">
    <source>
        <dbReference type="Proteomes" id="UP001602089"/>
    </source>
</evidence>